<evidence type="ECO:0000256" key="4">
    <source>
        <dbReference type="ARBA" id="ARBA00022840"/>
    </source>
</evidence>
<reference evidence="7 8" key="1">
    <citation type="submission" date="2021-01" db="EMBL/GenBank/DDBJ databases">
        <title>Whole genome shotgun sequence of Microbispora amethystogenes NBRC 101907.</title>
        <authorList>
            <person name="Komaki H."/>
            <person name="Tamura T."/>
        </authorList>
    </citation>
    <scope>NUCLEOTIDE SEQUENCE [LARGE SCALE GENOMIC DNA]</scope>
    <source>
        <strain evidence="7 8">NBRC 101907</strain>
    </source>
</reference>
<dbReference type="RefSeq" id="WP_204286741.1">
    <property type="nucleotide sequence ID" value="NZ_BAABEJ010000015.1"/>
</dbReference>
<sequence>MTPALQISGLTRRFGDRLAVDAIDLSVPPGSFFGLVGQNGAGKTTTLSMAVGCCPTPA</sequence>
<gene>
    <name evidence="7" type="ORF">Mam01_39730</name>
</gene>
<keyword evidence="5" id="KW-0046">Antibiotic resistance</keyword>
<name>A0ABQ4FG62_9ACTN</name>
<dbReference type="PANTHER" id="PTHR42711:SF16">
    <property type="entry name" value="ABC TRANSPORTER ATP-BINDING PROTEIN"/>
    <property type="match status" value="1"/>
</dbReference>
<dbReference type="SUPFAM" id="SSF52540">
    <property type="entry name" value="P-loop containing nucleoside triphosphate hydrolases"/>
    <property type="match status" value="1"/>
</dbReference>
<evidence type="ECO:0000256" key="1">
    <source>
        <dbReference type="ARBA" id="ARBA00004202"/>
    </source>
</evidence>
<dbReference type="Proteomes" id="UP000651728">
    <property type="component" value="Unassembled WGS sequence"/>
</dbReference>
<keyword evidence="3" id="KW-0547">Nucleotide-binding</keyword>
<evidence type="ECO:0000313" key="7">
    <source>
        <dbReference type="EMBL" id="GIH33809.1"/>
    </source>
</evidence>
<dbReference type="Pfam" id="PF00005">
    <property type="entry name" value="ABC_tran"/>
    <property type="match status" value="1"/>
</dbReference>
<dbReference type="Gene3D" id="3.40.50.300">
    <property type="entry name" value="P-loop containing nucleotide triphosphate hydrolases"/>
    <property type="match status" value="1"/>
</dbReference>
<feature type="domain" description="ABC transporter" evidence="6">
    <location>
        <begin position="21"/>
        <end position="52"/>
    </location>
</feature>
<accession>A0ABQ4FG62</accession>
<dbReference type="InterPro" id="IPR050763">
    <property type="entry name" value="ABC_transporter_ATP-binding"/>
</dbReference>
<evidence type="ECO:0000256" key="2">
    <source>
        <dbReference type="ARBA" id="ARBA00022448"/>
    </source>
</evidence>
<proteinExistence type="predicted"/>
<keyword evidence="8" id="KW-1185">Reference proteome</keyword>
<dbReference type="InterPro" id="IPR027417">
    <property type="entry name" value="P-loop_NTPase"/>
</dbReference>
<organism evidence="7 8">
    <name type="scientific">Microbispora amethystogenes</name>
    <dbReference type="NCBI Taxonomy" id="1427754"/>
    <lineage>
        <taxon>Bacteria</taxon>
        <taxon>Bacillati</taxon>
        <taxon>Actinomycetota</taxon>
        <taxon>Actinomycetes</taxon>
        <taxon>Streptosporangiales</taxon>
        <taxon>Streptosporangiaceae</taxon>
        <taxon>Microbispora</taxon>
    </lineage>
</organism>
<evidence type="ECO:0000256" key="3">
    <source>
        <dbReference type="ARBA" id="ARBA00022741"/>
    </source>
</evidence>
<keyword evidence="2" id="KW-0813">Transport</keyword>
<evidence type="ECO:0000256" key="5">
    <source>
        <dbReference type="ARBA" id="ARBA00023251"/>
    </source>
</evidence>
<dbReference type="InterPro" id="IPR003439">
    <property type="entry name" value="ABC_transporter-like_ATP-bd"/>
</dbReference>
<dbReference type="PANTHER" id="PTHR42711">
    <property type="entry name" value="ABC TRANSPORTER ATP-BINDING PROTEIN"/>
    <property type="match status" value="1"/>
</dbReference>
<evidence type="ECO:0000313" key="8">
    <source>
        <dbReference type="Proteomes" id="UP000651728"/>
    </source>
</evidence>
<dbReference type="EMBL" id="BOOB01000028">
    <property type="protein sequence ID" value="GIH33809.1"/>
    <property type="molecule type" value="Genomic_DNA"/>
</dbReference>
<protein>
    <recommendedName>
        <fullName evidence="6">ABC transporter domain-containing protein</fullName>
    </recommendedName>
</protein>
<comment type="subcellular location">
    <subcellularLocation>
        <location evidence="1">Cell membrane</location>
        <topology evidence="1">Peripheral membrane protein</topology>
    </subcellularLocation>
</comment>
<comment type="caution">
    <text evidence="7">The sequence shown here is derived from an EMBL/GenBank/DDBJ whole genome shotgun (WGS) entry which is preliminary data.</text>
</comment>
<keyword evidence="4" id="KW-0067">ATP-binding</keyword>
<evidence type="ECO:0000259" key="6">
    <source>
        <dbReference type="Pfam" id="PF00005"/>
    </source>
</evidence>